<protein>
    <recommendedName>
        <fullName evidence="3">DNA repair protein MmcB-related protein</fullName>
    </recommendedName>
</protein>
<sequence>MKECQLFVPVKTFLEQAGYTVYSEVCPFGGGWRADVVGISGKIVTVVEMKKSLNFEVIHQALQWKPYAHHVYIAIPRGRKWIHPYVKKLLLQEGIGLIEVHPPNHLTSEPFAAGYLTPKLTRSIQSDLRDFIGHDVLANPVGGTNEGGYVTPYKRTMEQVKTLLRRKPRKWFSLNEIIEEVHTHYHSPKSSLAQALLSLEKDWCETKLENRRRYYRYKEGSQ</sequence>
<evidence type="ECO:0008006" key="3">
    <source>
        <dbReference type="Google" id="ProtNLM"/>
    </source>
</evidence>
<dbReference type="EMBL" id="JBIACK010000004">
    <property type="protein sequence ID" value="MFE8701066.1"/>
    <property type="molecule type" value="Genomic_DNA"/>
</dbReference>
<evidence type="ECO:0000313" key="2">
    <source>
        <dbReference type="Proteomes" id="UP001601059"/>
    </source>
</evidence>
<keyword evidence="2" id="KW-1185">Reference proteome</keyword>
<organism evidence="1 2">
    <name type="scientific">Cytobacillus spartinae</name>
    <dbReference type="NCBI Taxonomy" id="3299023"/>
    <lineage>
        <taxon>Bacteria</taxon>
        <taxon>Bacillati</taxon>
        <taxon>Bacillota</taxon>
        <taxon>Bacilli</taxon>
        <taxon>Bacillales</taxon>
        <taxon>Bacillaceae</taxon>
        <taxon>Cytobacillus</taxon>
    </lineage>
</organism>
<proteinExistence type="predicted"/>
<comment type="caution">
    <text evidence="1">The sequence shown here is derived from an EMBL/GenBank/DDBJ whole genome shotgun (WGS) entry which is preliminary data.</text>
</comment>
<accession>A0ABW6KA80</accession>
<dbReference type="RefSeq" id="WP_389360856.1">
    <property type="nucleotide sequence ID" value="NZ_JBIACK010000004.1"/>
</dbReference>
<dbReference type="Proteomes" id="UP001601059">
    <property type="component" value="Unassembled WGS sequence"/>
</dbReference>
<reference evidence="1 2" key="1">
    <citation type="submission" date="2024-08" db="EMBL/GenBank/DDBJ databases">
        <title>Two novel Cytobacillus novel species.</title>
        <authorList>
            <person name="Liu G."/>
        </authorList>
    </citation>
    <scope>NUCLEOTIDE SEQUENCE [LARGE SCALE GENOMIC DNA]</scope>
    <source>
        <strain evidence="1 2">FJAT-54145</strain>
    </source>
</reference>
<name>A0ABW6KA80_9BACI</name>
<evidence type="ECO:0000313" key="1">
    <source>
        <dbReference type="EMBL" id="MFE8701066.1"/>
    </source>
</evidence>
<gene>
    <name evidence="1" type="ORF">ACFYKX_10715</name>
</gene>